<dbReference type="GO" id="GO:0015768">
    <property type="term" value="P:maltose transport"/>
    <property type="evidence" value="ECO:0007669"/>
    <property type="project" value="TreeGrafter"/>
</dbReference>
<comment type="similarity">
    <text evidence="1">Belongs to the bacterial solute-binding protein 1 family.</text>
</comment>
<keyword evidence="2" id="KW-0813">Transport</keyword>
<organism evidence="5 6">
    <name type="scientific">Saccharopolyspora shandongensis</name>
    <dbReference type="NCBI Taxonomy" id="418495"/>
    <lineage>
        <taxon>Bacteria</taxon>
        <taxon>Bacillati</taxon>
        <taxon>Actinomycetota</taxon>
        <taxon>Actinomycetes</taxon>
        <taxon>Pseudonocardiales</taxon>
        <taxon>Pseudonocardiaceae</taxon>
        <taxon>Saccharopolyspora</taxon>
    </lineage>
</organism>
<keyword evidence="3 4" id="KW-0732">Signal</keyword>
<dbReference type="OrthoDB" id="2507686at2"/>
<evidence type="ECO:0000313" key="6">
    <source>
        <dbReference type="Proteomes" id="UP000199529"/>
    </source>
</evidence>
<feature type="chain" id="PRO_5038448642" evidence="4">
    <location>
        <begin position="25"/>
        <end position="428"/>
    </location>
</feature>
<evidence type="ECO:0000256" key="2">
    <source>
        <dbReference type="ARBA" id="ARBA00022448"/>
    </source>
</evidence>
<dbReference type="GO" id="GO:0042956">
    <property type="term" value="P:maltodextrin transmembrane transport"/>
    <property type="evidence" value="ECO:0007669"/>
    <property type="project" value="TreeGrafter"/>
</dbReference>
<protein>
    <submittedName>
        <fullName evidence="5">Carbohydrate ABC transporter substrate-binding protein, CUT1 family</fullName>
    </submittedName>
</protein>
<evidence type="ECO:0000256" key="4">
    <source>
        <dbReference type="SAM" id="SignalP"/>
    </source>
</evidence>
<name>A0A1H3ERG5_9PSEU</name>
<feature type="signal peptide" evidence="4">
    <location>
        <begin position="1"/>
        <end position="24"/>
    </location>
</feature>
<dbReference type="InterPro" id="IPR006059">
    <property type="entry name" value="SBP"/>
</dbReference>
<dbReference type="STRING" id="418495.SAMN05216215_1015132"/>
<dbReference type="RefSeq" id="WP_093266824.1">
    <property type="nucleotide sequence ID" value="NZ_FNOK01000015.1"/>
</dbReference>
<dbReference type="PANTHER" id="PTHR30061:SF50">
    <property type="entry name" value="MALTOSE_MALTODEXTRIN-BINDING PERIPLASMIC PROTEIN"/>
    <property type="match status" value="1"/>
</dbReference>
<sequence length="428" mass="45165">MRAWKVITVAAVGALLAACGPPQVQQSAPTEDERTGTLRVWLFDETNRGPKQATVDDVVARFEAGHQGVQVDVQYIPVDTRSQRFTGAFNDPASAPDVAEYGNTDVAGYVAAGGLADLTGNLGQWPESSDLNPSVLETAKVDGKVYGVPWYTGIRALYYRTDVFAELGLQPPRTLAELADTAQRIRTARPDMYGISIGGKYHYALMPFIWANGGDLARRDGEKWVSTVDQPAARQGVAAYASLISGGACPREQCADLTGSQAVQAFASGKAAMTIGGDFNRAAVDAGAAAGKYAVVPLPGNTAGSVAPAFAGGNMLGVMKSSKRATLAREFVQLLAGKEYQRKMYAAMGNLPTFTDVQQELAAGDPKVAPFVATLQAGTRFVPTSATWSKVDAQGLLPTMVQQIITGTSVDEATGNAAKQMNTVFEGR</sequence>
<accession>A0A1H3ERG5</accession>
<dbReference type="Proteomes" id="UP000199529">
    <property type="component" value="Unassembled WGS sequence"/>
</dbReference>
<gene>
    <name evidence="5" type="ORF">SAMN05216215_1015132</name>
</gene>
<dbReference type="AlphaFoldDB" id="A0A1H3ERG5"/>
<keyword evidence="6" id="KW-1185">Reference proteome</keyword>
<dbReference type="Pfam" id="PF01547">
    <property type="entry name" value="SBP_bac_1"/>
    <property type="match status" value="1"/>
</dbReference>
<proteinExistence type="inferred from homology"/>
<dbReference type="Gene3D" id="3.40.190.10">
    <property type="entry name" value="Periplasmic binding protein-like II"/>
    <property type="match status" value="2"/>
</dbReference>
<dbReference type="GO" id="GO:0055052">
    <property type="term" value="C:ATP-binding cassette (ABC) transporter complex, substrate-binding subunit-containing"/>
    <property type="evidence" value="ECO:0007669"/>
    <property type="project" value="TreeGrafter"/>
</dbReference>
<dbReference type="PANTHER" id="PTHR30061">
    <property type="entry name" value="MALTOSE-BINDING PERIPLASMIC PROTEIN"/>
    <property type="match status" value="1"/>
</dbReference>
<evidence type="ECO:0000313" key="5">
    <source>
        <dbReference type="EMBL" id="SDX81205.1"/>
    </source>
</evidence>
<dbReference type="PROSITE" id="PS51257">
    <property type="entry name" value="PROKAR_LIPOPROTEIN"/>
    <property type="match status" value="1"/>
</dbReference>
<reference evidence="6" key="1">
    <citation type="submission" date="2016-10" db="EMBL/GenBank/DDBJ databases">
        <authorList>
            <person name="Varghese N."/>
            <person name="Submissions S."/>
        </authorList>
    </citation>
    <scope>NUCLEOTIDE SEQUENCE [LARGE SCALE GENOMIC DNA]</scope>
    <source>
        <strain evidence="6">CGMCC 4.3530</strain>
    </source>
</reference>
<dbReference type="GO" id="GO:1901982">
    <property type="term" value="F:maltose binding"/>
    <property type="evidence" value="ECO:0007669"/>
    <property type="project" value="TreeGrafter"/>
</dbReference>
<evidence type="ECO:0000256" key="3">
    <source>
        <dbReference type="ARBA" id="ARBA00022729"/>
    </source>
</evidence>
<dbReference type="SUPFAM" id="SSF53850">
    <property type="entry name" value="Periplasmic binding protein-like II"/>
    <property type="match status" value="1"/>
</dbReference>
<dbReference type="EMBL" id="FNOK01000015">
    <property type="protein sequence ID" value="SDX81205.1"/>
    <property type="molecule type" value="Genomic_DNA"/>
</dbReference>
<evidence type="ECO:0000256" key="1">
    <source>
        <dbReference type="ARBA" id="ARBA00008520"/>
    </source>
</evidence>